<keyword evidence="1" id="KW-0812">Transmembrane</keyword>
<evidence type="ECO:0000313" key="4">
    <source>
        <dbReference type="Proteomes" id="UP001437460"/>
    </source>
</evidence>
<sequence length="161" mass="18068">MKKIKKTYIAGVLCLILAGWIAWQTSMIPERLVSNEPGPKMFPYFSAAGIAIFAVLSMIFDAPKEANKEYLNQAGWKRMAIIMGEVLGFCIAMHYIGFWISSVLGMLIFIWTLKGEKKINRVFAVCFSVGLGSLCYFGFTRGFHIPLPVGEIWNMLGINML</sequence>
<dbReference type="Proteomes" id="UP001437460">
    <property type="component" value="Unassembled WGS sequence"/>
</dbReference>
<dbReference type="Pfam" id="PF07331">
    <property type="entry name" value="TctB"/>
    <property type="match status" value="1"/>
</dbReference>
<keyword evidence="1" id="KW-1133">Transmembrane helix</keyword>
<dbReference type="RefSeq" id="WP_349229455.1">
    <property type="nucleotide sequence ID" value="NZ_JBBMFJ010000016.1"/>
</dbReference>
<feature type="transmembrane region" description="Helical" evidence="1">
    <location>
        <begin position="7"/>
        <end position="23"/>
    </location>
</feature>
<feature type="transmembrane region" description="Helical" evidence="1">
    <location>
        <begin position="119"/>
        <end position="139"/>
    </location>
</feature>
<dbReference type="InterPro" id="IPR009936">
    <property type="entry name" value="DUF1468"/>
</dbReference>
<evidence type="ECO:0000313" key="3">
    <source>
        <dbReference type="EMBL" id="MEQ2563277.1"/>
    </source>
</evidence>
<feature type="transmembrane region" description="Helical" evidence="1">
    <location>
        <begin position="43"/>
        <end position="60"/>
    </location>
</feature>
<name>A0ABV1HLS7_9FIRM</name>
<keyword evidence="1" id="KW-0472">Membrane</keyword>
<gene>
    <name evidence="3" type="ORF">WMO41_08910</name>
</gene>
<protein>
    <submittedName>
        <fullName evidence="3">Tripartite tricarboxylate transporter TctB family protein</fullName>
    </submittedName>
</protein>
<reference evidence="3 4" key="1">
    <citation type="submission" date="2024-03" db="EMBL/GenBank/DDBJ databases">
        <title>Human intestinal bacterial collection.</title>
        <authorList>
            <person name="Pauvert C."/>
            <person name="Hitch T.C.A."/>
            <person name="Clavel T."/>
        </authorList>
    </citation>
    <scope>NUCLEOTIDE SEQUENCE [LARGE SCALE GENOMIC DNA]</scope>
    <source>
        <strain evidence="3 4">CLA-AP-H27</strain>
    </source>
</reference>
<proteinExistence type="predicted"/>
<organism evidence="3 4">
    <name type="scientific">Ventrimonas faecis</name>
    <dbReference type="NCBI Taxonomy" id="3133170"/>
    <lineage>
        <taxon>Bacteria</taxon>
        <taxon>Bacillati</taxon>
        <taxon>Bacillota</taxon>
        <taxon>Clostridia</taxon>
        <taxon>Lachnospirales</taxon>
        <taxon>Lachnospiraceae</taxon>
        <taxon>Ventrimonas</taxon>
    </lineage>
</organism>
<accession>A0ABV1HLS7</accession>
<feature type="domain" description="DUF1468" evidence="2">
    <location>
        <begin position="9"/>
        <end position="148"/>
    </location>
</feature>
<comment type="caution">
    <text evidence="3">The sequence shown here is derived from an EMBL/GenBank/DDBJ whole genome shotgun (WGS) entry which is preliminary data.</text>
</comment>
<feature type="transmembrane region" description="Helical" evidence="1">
    <location>
        <begin position="80"/>
        <end position="113"/>
    </location>
</feature>
<keyword evidence="4" id="KW-1185">Reference proteome</keyword>
<evidence type="ECO:0000256" key="1">
    <source>
        <dbReference type="SAM" id="Phobius"/>
    </source>
</evidence>
<dbReference type="EMBL" id="JBBMFJ010000016">
    <property type="protein sequence ID" value="MEQ2563277.1"/>
    <property type="molecule type" value="Genomic_DNA"/>
</dbReference>
<evidence type="ECO:0000259" key="2">
    <source>
        <dbReference type="Pfam" id="PF07331"/>
    </source>
</evidence>